<sequence>MGENKMNLILNTWIFESAVKEGTTQTELVDRVAKLGVDGIEVRREYFTDTAQETKSVGEHAKQQGLIVNYSVPDEVFLEDGTINPKLKQYFDEGSVMGISKIKFNTGHFDRFTGDLKEAFEGLPLDQIEMNVENDQTPVSGTVKAIKTFLDAAHDAGLVQLGYVYDLGNWGFTHGDAVQSAKDLAKYTHYIHLKNTIDQDGTMVTSDDLNTGMFDWKDIISYLPHDVSFALEYPMKDDEQILEQIKVFRAGVGE</sequence>
<evidence type="ECO:0000313" key="2">
    <source>
        <dbReference type="Proteomes" id="UP000051859"/>
    </source>
</evidence>
<dbReference type="Proteomes" id="UP000051859">
    <property type="component" value="Unassembled WGS sequence"/>
</dbReference>
<keyword evidence="1" id="KW-0255">Endonuclease</keyword>
<accession>A0A0R2KYL4</accession>
<dbReference type="AlphaFoldDB" id="A0A0R2KYL4"/>
<dbReference type="InterPro" id="IPR036237">
    <property type="entry name" value="Xyl_isomerase-like_sf"/>
</dbReference>
<evidence type="ECO:0000313" key="1">
    <source>
        <dbReference type="EMBL" id="KRN94478.1"/>
    </source>
</evidence>
<dbReference type="PATRIC" id="fig|331679.3.peg.1436"/>
<name>A0A0R2KYL4_9LACO</name>
<dbReference type="SUPFAM" id="SSF51658">
    <property type="entry name" value="Xylose isomerase-like"/>
    <property type="match status" value="1"/>
</dbReference>
<dbReference type="Gene3D" id="3.20.20.150">
    <property type="entry name" value="Divalent-metal-dependent TIM barrel enzymes"/>
    <property type="match status" value="1"/>
</dbReference>
<proteinExistence type="predicted"/>
<protein>
    <submittedName>
        <fullName evidence="1">AP endonuclease, family 2</fullName>
    </submittedName>
</protein>
<keyword evidence="1" id="KW-0378">Hydrolase</keyword>
<keyword evidence="2" id="KW-1185">Reference proteome</keyword>
<dbReference type="STRING" id="331679.IV81_GL001403"/>
<dbReference type="GO" id="GO:0004519">
    <property type="term" value="F:endonuclease activity"/>
    <property type="evidence" value="ECO:0007669"/>
    <property type="project" value="UniProtKB-KW"/>
</dbReference>
<dbReference type="EMBL" id="JQBX01000005">
    <property type="protein sequence ID" value="KRN94478.1"/>
    <property type="molecule type" value="Genomic_DNA"/>
</dbReference>
<keyword evidence="1" id="KW-0540">Nuclease</keyword>
<organism evidence="1 2">
    <name type="scientific">Pediococcus stilesii</name>
    <dbReference type="NCBI Taxonomy" id="331679"/>
    <lineage>
        <taxon>Bacteria</taxon>
        <taxon>Bacillati</taxon>
        <taxon>Bacillota</taxon>
        <taxon>Bacilli</taxon>
        <taxon>Lactobacillales</taxon>
        <taxon>Lactobacillaceae</taxon>
        <taxon>Pediococcus</taxon>
    </lineage>
</organism>
<reference evidence="1 2" key="1">
    <citation type="journal article" date="2015" name="Genome Announc.">
        <title>Expanding the biotechnology potential of lactobacilli through comparative genomics of 213 strains and associated genera.</title>
        <authorList>
            <person name="Sun Z."/>
            <person name="Harris H.M."/>
            <person name="McCann A."/>
            <person name="Guo C."/>
            <person name="Argimon S."/>
            <person name="Zhang W."/>
            <person name="Yang X."/>
            <person name="Jeffery I.B."/>
            <person name="Cooney J.C."/>
            <person name="Kagawa T.F."/>
            <person name="Liu W."/>
            <person name="Song Y."/>
            <person name="Salvetti E."/>
            <person name="Wrobel A."/>
            <person name="Rasinkangas P."/>
            <person name="Parkhill J."/>
            <person name="Rea M.C."/>
            <person name="O'Sullivan O."/>
            <person name="Ritari J."/>
            <person name="Douillard F.P."/>
            <person name="Paul Ross R."/>
            <person name="Yang R."/>
            <person name="Briner A.E."/>
            <person name="Felis G.E."/>
            <person name="de Vos W.M."/>
            <person name="Barrangou R."/>
            <person name="Klaenhammer T.R."/>
            <person name="Caufield P.W."/>
            <person name="Cui Y."/>
            <person name="Zhang H."/>
            <person name="O'Toole P.W."/>
        </authorList>
    </citation>
    <scope>NUCLEOTIDE SEQUENCE [LARGE SCALE GENOMIC DNA]</scope>
    <source>
        <strain evidence="1 2">DSM 18001</strain>
    </source>
</reference>
<comment type="caution">
    <text evidence="1">The sequence shown here is derived from an EMBL/GenBank/DDBJ whole genome shotgun (WGS) entry which is preliminary data.</text>
</comment>
<gene>
    <name evidence="1" type="ORF">IV81_GL001403</name>
</gene>